<protein>
    <recommendedName>
        <fullName evidence="2">histidine kinase</fullName>
        <ecNumber evidence="2">2.7.13.3</ecNumber>
    </recommendedName>
</protein>
<keyword evidence="7" id="KW-1185">Reference proteome</keyword>
<dbReference type="STRING" id="639282.DEFDS_1112"/>
<dbReference type="Pfam" id="PF00512">
    <property type="entry name" value="HisKA"/>
    <property type="match status" value="1"/>
</dbReference>
<dbReference type="Gene3D" id="1.10.287.130">
    <property type="match status" value="1"/>
</dbReference>
<evidence type="ECO:0000259" key="5">
    <source>
        <dbReference type="PROSITE" id="PS50109"/>
    </source>
</evidence>
<dbReference type="InterPro" id="IPR035965">
    <property type="entry name" value="PAS-like_dom_sf"/>
</dbReference>
<evidence type="ECO:0000256" key="3">
    <source>
        <dbReference type="ARBA" id="ARBA00022553"/>
    </source>
</evidence>
<dbReference type="InterPro" id="IPR004358">
    <property type="entry name" value="Sig_transdc_His_kin-like_C"/>
</dbReference>
<dbReference type="Proteomes" id="UP000001520">
    <property type="component" value="Chromosome"/>
</dbReference>
<keyword evidence="3" id="KW-0597">Phosphoprotein</keyword>
<evidence type="ECO:0000256" key="2">
    <source>
        <dbReference type="ARBA" id="ARBA00012438"/>
    </source>
</evidence>
<evidence type="ECO:0000313" key="7">
    <source>
        <dbReference type="Proteomes" id="UP000001520"/>
    </source>
</evidence>
<dbReference type="InterPro" id="IPR036097">
    <property type="entry name" value="HisK_dim/P_sf"/>
</dbReference>
<feature type="transmembrane region" description="Helical" evidence="4">
    <location>
        <begin position="155"/>
        <end position="176"/>
    </location>
</feature>
<dbReference type="AlphaFoldDB" id="D3PDA8"/>
<dbReference type="PRINTS" id="PR00344">
    <property type="entry name" value="BCTRLSENSOR"/>
</dbReference>
<keyword evidence="4" id="KW-0472">Membrane</keyword>
<feature type="transmembrane region" description="Helical" evidence="4">
    <location>
        <begin position="125"/>
        <end position="143"/>
    </location>
</feature>
<dbReference type="SUPFAM" id="SSF55874">
    <property type="entry name" value="ATPase domain of HSP90 chaperone/DNA topoisomerase II/histidine kinase"/>
    <property type="match status" value="1"/>
</dbReference>
<feature type="transmembrane region" description="Helical" evidence="4">
    <location>
        <begin position="77"/>
        <end position="94"/>
    </location>
</feature>
<dbReference type="Gene3D" id="3.30.565.10">
    <property type="entry name" value="Histidine kinase-like ATPase, C-terminal domain"/>
    <property type="match status" value="1"/>
</dbReference>
<dbReference type="RefSeq" id="WP_013007828.1">
    <property type="nucleotide sequence ID" value="NC_013939.1"/>
</dbReference>
<dbReference type="OrthoDB" id="9773941at2"/>
<dbReference type="PANTHER" id="PTHR43065">
    <property type="entry name" value="SENSOR HISTIDINE KINASE"/>
    <property type="match status" value="1"/>
</dbReference>
<dbReference type="GO" id="GO:0000155">
    <property type="term" value="F:phosphorelay sensor kinase activity"/>
    <property type="evidence" value="ECO:0007669"/>
    <property type="project" value="InterPro"/>
</dbReference>
<dbReference type="SUPFAM" id="SSF55785">
    <property type="entry name" value="PYP-like sensor domain (PAS domain)"/>
    <property type="match status" value="1"/>
</dbReference>
<organism evidence="6 7">
    <name type="scientific">Deferribacter desulfuricans (strain DSM 14783 / JCM 11476 / NBRC 101012 / SSM1)</name>
    <dbReference type="NCBI Taxonomy" id="639282"/>
    <lineage>
        <taxon>Bacteria</taxon>
        <taxon>Pseudomonadati</taxon>
        <taxon>Deferribacterota</taxon>
        <taxon>Deferribacteres</taxon>
        <taxon>Deferribacterales</taxon>
        <taxon>Deferribacteraceae</taxon>
        <taxon>Deferribacter</taxon>
    </lineage>
</organism>
<dbReference type="CDD" id="cd00082">
    <property type="entry name" value="HisKA"/>
    <property type="match status" value="1"/>
</dbReference>
<dbReference type="CDD" id="cd00075">
    <property type="entry name" value="HATPase"/>
    <property type="match status" value="1"/>
</dbReference>
<dbReference type="KEGG" id="ddf:DEFDS_1112"/>
<dbReference type="EMBL" id="AP011529">
    <property type="protein sequence ID" value="BAI80581.1"/>
    <property type="molecule type" value="Genomic_DNA"/>
</dbReference>
<evidence type="ECO:0000313" key="6">
    <source>
        <dbReference type="EMBL" id="BAI80581.1"/>
    </source>
</evidence>
<dbReference type="SUPFAM" id="SSF47384">
    <property type="entry name" value="Homodimeric domain of signal transducing histidine kinase"/>
    <property type="match status" value="1"/>
</dbReference>
<dbReference type="InterPro" id="IPR005467">
    <property type="entry name" value="His_kinase_dom"/>
</dbReference>
<dbReference type="PROSITE" id="PS50109">
    <property type="entry name" value="HIS_KIN"/>
    <property type="match status" value="1"/>
</dbReference>
<dbReference type="eggNOG" id="COG3852">
    <property type="taxonomic scope" value="Bacteria"/>
</dbReference>
<evidence type="ECO:0000256" key="1">
    <source>
        <dbReference type="ARBA" id="ARBA00000085"/>
    </source>
</evidence>
<feature type="transmembrane region" description="Helical" evidence="4">
    <location>
        <begin position="100"/>
        <end position="118"/>
    </location>
</feature>
<dbReference type="HOGENOM" id="CLU_000445_114_39_0"/>
<keyword evidence="4" id="KW-0812">Transmembrane</keyword>
<name>D3PDA8_DEFDS</name>
<comment type="catalytic activity">
    <reaction evidence="1">
        <text>ATP + protein L-histidine = ADP + protein N-phospho-L-histidine.</text>
        <dbReference type="EC" id="2.7.13.3"/>
    </reaction>
</comment>
<dbReference type="SMART" id="SM00388">
    <property type="entry name" value="HisKA"/>
    <property type="match status" value="1"/>
</dbReference>
<feature type="transmembrane region" description="Helical" evidence="4">
    <location>
        <begin position="46"/>
        <end position="70"/>
    </location>
</feature>
<feature type="domain" description="Histidine kinase" evidence="5">
    <location>
        <begin position="304"/>
        <end position="504"/>
    </location>
</feature>
<dbReference type="InterPro" id="IPR036890">
    <property type="entry name" value="HATPase_C_sf"/>
</dbReference>
<keyword evidence="4" id="KW-1133">Transmembrane helix</keyword>
<dbReference type="SMART" id="SM00387">
    <property type="entry name" value="HATPase_c"/>
    <property type="match status" value="1"/>
</dbReference>
<dbReference type="Pfam" id="PF02518">
    <property type="entry name" value="HATPase_c"/>
    <property type="match status" value="1"/>
</dbReference>
<gene>
    <name evidence="6" type="ordered locus">DEFDS_1112</name>
</gene>
<dbReference type="InterPro" id="IPR003661">
    <property type="entry name" value="HisK_dim/P_dom"/>
</dbReference>
<feature type="transmembrane region" description="Helical" evidence="4">
    <location>
        <begin position="12"/>
        <end position="40"/>
    </location>
</feature>
<dbReference type="InterPro" id="IPR003594">
    <property type="entry name" value="HATPase_dom"/>
</dbReference>
<dbReference type="EC" id="2.7.13.3" evidence="2"/>
<dbReference type="Gene3D" id="3.30.450.20">
    <property type="entry name" value="PAS domain"/>
    <property type="match status" value="1"/>
</dbReference>
<evidence type="ECO:0000256" key="4">
    <source>
        <dbReference type="SAM" id="Phobius"/>
    </source>
</evidence>
<sequence>MIKTKNSKVSGSIFNLTLINNIILLIRLVIFYLIFLFTYFSNQVNFIVNELIILAIFIAFMTLIVFIMNYTLDSKHVLIFQSLFDTFLITYLMYRTNFLDSPYIIFFAFIIGYLSFVFGYKLGILGLLEFIFSSFVLLYIFQADKNINFTYLSYQFQYIFAFLLIYILTSYLHFLYKKRLREYEELHDIHELIVKNIGIGITLLDNNNKIVSLNDAGKKILGINERIVGKSLKQFGFDISEDKREDILEFNNKFIGYRVQDFTNESNKKVGKLLIFQDVTEKENLKIELERKQKLANLGQFSTIVAHEIKNPLGAIKGSIQIIKKQIPNKKLVDILEREINKLDMILNNLLYFSKPAKKSKEYIYICDFIDSFINYFRINELFEELTFDLDLQENYKILITELELRQIFWNLIINSYEVKNDAKIAIKTFSDDKYNYLIYTDNGPGISDEILENVLKPFYSTKKNGTGLGLYIISEICKKNNIMFKLYSNSEFTGFKIEFKTEKLF</sequence>
<accession>D3PDA8</accession>
<proteinExistence type="predicted"/>
<reference evidence="6 7" key="1">
    <citation type="journal article" date="2010" name="DNA Res.">
        <title>Bacterial lifestyle in a deep-sea hydrothermal vent chimney revealed by the genome sequence of the thermophilic bacterium Deferribacter desulfuricans SSM1.</title>
        <authorList>
            <person name="Takaki Y."/>
            <person name="Shimamura S."/>
            <person name="Nakagawa S."/>
            <person name="Fukuhara Y."/>
            <person name="Horikawa H."/>
            <person name="Ankai A."/>
            <person name="Harada T."/>
            <person name="Hosoyama A."/>
            <person name="Oguchi A."/>
            <person name="Fukui S."/>
            <person name="Fujita N."/>
            <person name="Takami H."/>
            <person name="Takai K."/>
        </authorList>
    </citation>
    <scope>NUCLEOTIDE SEQUENCE [LARGE SCALE GENOMIC DNA]</scope>
    <source>
        <strain evidence="7">DSM 14783 / JCM 11476 / NBRC 101012 / SSM1</strain>
    </source>
</reference>